<dbReference type="Gene3D" id="3.10.180.10">
    <property type="entry name" value="2,3-Dihydroxybiphenyl 1,2-Dioxygenase, domain 1"/>
    <property type="match status" value="2"/>
</dbReference>
<protein>
    <submittedName>
        <fullName evidence="2">Enzyme related to lactoylglutathione lyase</fullName>
    </submittedName>
</protein>
<dbReference type="PROSITE" id="PS51819">
    <property type="entry name" value="VOC"/>
    <property type="match status" value="2"/>
</dbReference>
<dbReference type="SUPFAM" id="SSF54593">
    <property type="entry name" value="Glyoxalase/Bleomycin resistance protein/Dihydroxybiphenyl dioxygenase"/>
    <property type="match status" value="2"/>
</dbReference>
<evidence type="ECO:0000313" key="3">
    <source>
        <dbReference type="Proteomes" id="UP001184150"/>
    </source>
</evidence>
<dbReference type="InterPro" id="IPR029068">
    <property type="entry name" value="Glyas_Bleomycin-R_OHBP_Dase"/>
</dbReference>
<evidence type="ECO:0000259" key="1">
    <source>
        <dbReference type="PROSITE" id="PS51819"/>
    </source>
</evidence>
<name>A0ABU1MN68_9SPHN</name>
<sequence length="282" mass="30536">MGRDRPANPQEDASMPQGLFVWYEVTTDAPDAVRAFYEGVIGWRIADPSPGHEIAAIDYRHIYRADGAGQGGMLVLRPEMIAAGARPWWVPYLMVDSVPDTLAAITADGARVWMPPTTIAEGTFAMVADPWGAPFYLIDPTPPPGQDTPPPPVFALDITQAVTWNELFTTDLPGARTFYARHFGFTYPEAMPMGAFGDYQFIAHPLQGRIGAMMARPSADAPLGWRTYFRVADVRAAAQAVRDLGGTLEGDVHEVPGDDLMVQARDPAGAFFGLVSRKAAAG</sequence>
<dbReference type="GO" id="GO:0016829">
    <property type="term" value="F:lyase activity"/>
    <property type="evidence" value="ECO:0007669"/>
    <property type="project" value="UniProtKB-KW"/>
</dbReference>
<dbReference type="InterPro" id="IPR052164">
    <property type="entry name" value="Anthracycline_SecMetBiosynth"/>
</dbReference>
<dbReference type="Proteomes" id="UP001184150">
    <property type="component" value="Unassembled WGS sequence"/>
</dbReference>
<feature type="domain" description="VOC" evidence="1">
    <location>
        <begin position="161"/>
        <end position="277"/>
    </location>
</feature>
<dbReference type="RefSeq" id="WP_309805465.1">
    <property type="nucleotide sequence ID" value="NZ_JAVDRD010000006.1"/>
</dbReference>
<dbReference type="EMBL" id="JAVDRD010000006">
    <property type="protein sequence ID" value="MDR6511669.1"/>
    <property type="molecule type" value="Genomic_DNA"/>
</dbReference>
<evidence type="ECO:0000313" key="2">
    <source>
        <dbReference type="EMBL" id="MDR6511669.1"/>
    </source>
</evidence>
<organism evidence="2 3">
    <name type="scientific">Novosphingobium capsulatum</name>
    <dbReference type="NCBI Taxonomy" id="13688"/>
    <lineage>
        <taxon>Bacteria</taxon>
        <taxon>Pseudomonadati</taxon>
        <taxon>Pseudomonadota</taxon>
        <taxon>Alphaproteobacteria</taxon>
        <taxon>Sphingomonadales</taxon>
        <taxon>Sphingomonadaceae</taxon>
        <taxon>Novosphingobium</taxon>
    </lineage>
</organism>
<accession>A0ABU1MN68</accession>
<keyword evidence="3" id="KW-1185">Reference proteome</keyword>
<dbReference type="InterPro" id="IPR004360">
    <property type="entry name" value="Glyas_Fos-R_dOase_dom"/>
</dbReference>
<proteinExistence type="predicted"/>
<feature type="domain" description="VOC" evidence="1">
    <location>
        <begin position="19"/>
        <end position="140"/>
    </location>
</feature>
<gene>
    <name evidence="2" type="ORF">J2792_002545</name>
</gene>
<dbReference type="PANTHER" id="PTHR33993:SF14">
    <property type="entry name" value="GB|AAF24581.1"/>
    <property type="match status" value="1"/>
</dbReference>
<dbReference type="Pfam" id="PF00903">
    <property type="entry name" value="Glyoxalase"/>
    <property type="match status" value="2"/>
</dbReference>
<reference evidence="2 3" key="1">
    <citation type="submission" date="2023-07" db="EMBL/GenBank/DDBJ databases">
        <title>Sorghum-associated microbial communities from plants grown in Nebraska, USA.</title>
        <authorList>
            <person name="Schachtman D."/>
        </authorList>
    </citation>
    <scope>NUCLEOTIDE SEQUENCE [LARGE SCALE GENOMIC DNA]</scope>
    <source>
        <strain evidence="2 3">DS1027</strain>
    </source>
</reference>
<comment type="caution">
    <text evidence="2">The sequence shown here is derived from an EMBL/GenBank/DDBJ whole genome shotgun (WGS) entry which is preliminary data.</text>
</comment>
<dbReference type="PANTHER" id="PTHR33993">
    <property type="entry name" value="GLYOXALASE-RELATED"/>
    <property type="match status" value="1"/>
</dbReference>
<dbReference type="InterPro" id="IPR037523">
    <property type="entry name" value="VOC_core"/>
</dbReference>
<keyword evidence="2" id="KW-0456">Lyase</keyword>
<dbReference type="CDD" id="cd07247">
    <property type="entry name" value="SgaA_N_like"/>
    <property type="match status" value="1"/>
</dbReference>